<name>A0A437QQA4_9PROT</name>
<dbReference type="OrthoDB" id="3396217at2"/>
<evidence type="ECO:0000313" key="1">
    <source>
        <dbReference type="EMBL" id="RVU36716.1"/>
    </source>
</evidence>
<dbReference type="Proteomes" id="UP000287447">
    <property type="component" value="Unassembled WGS sequence"/>
</dbReference>
<dbReference type="AlphaFoldDB" id="A0A437QQA4"/>
<dbReference type="InterPro" id="IPR011008">
    <property type="entry name" value="Dimeric_a/b-barrel"/>
</dbReference>
<dbReference type="Gene3D" id="3.30.70.100">
    <property type="match status" value="1"/>
</dbReference>
<gene>
    <name evidence="1" type="ORF">EOI86_16225</name>
</gene>
<evidence type="ECO:0000313" key="2">
    <source>
        <dbReference type="Proteomes" id="UP000287447"/>
    </source>
</evidence>
<accession>A0A437QQA4</accession>
<protein>
    <recommendedName>
        <fullName evidence="3">ABM domain-containing protein</fullName>
    </recommendedName>
</protein>
<organism evidence="1 2">
    <name type="scientific">Hwanghaeella grinnelliae</name>
    <dbReference type="NCBI Taxonomy" id="2500179"/>
    <lineage>
        <taxon>Bacteria</taxon>
        <taxon>Pseudomonadati</taxon>
        <taxon>Pseudomonadota</taxon>
        <taxon>Alphaproteobacteria</taxon>
        <taxon>Rhodospirillales</taxon>
        <taxon>Rhodospirillaceae</taxon>
        <taxon>Hwanghaeella</taxon>
    </lineage>
</organism>
<proteinExistence type="predicted"/>
<sequence length="102" mass="11353">MANPVIEIAKIRLAADVSEDELVAASDRFQNEFLSNQPGYLSRDLVRLGDRGYADIIRWERREAAEAVLTKLSRSPACRDYFSIMDADEGHGPHPILSSYGG</sequence>
<comment type="caution">
    <text evidence="1">The sequence shown here is derived from an EMBL/GenBank/DDBJ whole genome shotgun (WGS) entry which is preliminary data.</text>
</comment>
<dbReference type="EMBL" id="SADE01000002">
    <property type="protein sequence ID" value="RVU36716.1"/>
    <property type="molecule type" value="Genomic_DNA"/>
</dbReference>
<dbReference type="SUPFAM" id="SSF54909">
    <property type="entry name" value="Dimeric alpha+beta barrel"/>
    <property type="match status" value="1"/>
</dbReference>
<dbReference type="RefSeq" id="WP_127766192.1">
    <property type="nucleotide sequence ID" value="NZ_SADE01000002.1"/>
</dbReference>
<evidence type="ECO:0008006" key="3">
    <source>
        <dbReference type="Google" id="ProtNLM"/>
    </source>
</evidence>
<keyword evidence="2" id="KW-1185">Reference proteome</keyword>
<reference evidence="2" key="1">
    <citation type="submission" date="2019-01" db="EMBL/GenBank/DDBJ databases">
        <title>Gri0909 isolated from a small marine red alga.</title>
        <authorList>
            <person name="Kim J."/>
            <person name="Jeong S.E."/>
            <person name="Jeon C.O."/>
        </authorList>
    </citation>
    <scope>NUCLEOTIDE SEQUENCE [LARGE SCALE GENOMIC DNA]</scope>
    <source>
        <strain evidence="2">Gri0909</strain>
    </source>
</reference>